<feature type="region of interest" description="Disordered" evidence="2">
    <location>
        <begin position="334"/>
        <end position="360"/>
    </location>
</feature>
<keyword evidence="3" id="KW-0472">Membrane</keyword>
<feature type="compositionally biased region" description="Low complexity" evidence="2">
    <location>
        <begin position="522"/>
        <end position="538"/>
    </location>
</feature>
<feature type="region of interest" description="Disordered" evidence="2">
    <location>
        <begin position="460"/>
        <end position="570"/>
    </location>
</feature>
<evidence type="ECO:0000256" key="3">
    <source>
        <dbReference type="SAM" id="Phobius"/>
    </source>
</evidence>
<feature type="region of interest" description="Disordered" evidence="2">
    <location>
        <begin position="763"/>
        <end position="806"/>
    </location>
</feature>
<feature type="coiled-coil region" evidence="1">
    <location>
        <begin position="1434"/>
        <end position="1468"/>
    </location>
</feature>
<feature type="compositionally biased region" description="Basic and acidic residues" evidence="2">
    <location>
        <begin position="642"/>
        <end position="666"/>
    </location>
</feature>
<feature type="compositionally biased region" description="Basic and acidic residues" evidence="2">
    <location>
        <begin position="242"/>
        <end position="253"/>
    </location>
</feature>
<feature type="region of interest" description="Disordered" evidence="2">
    <location>
        <begin position="1207"/>
        <end position="1260"/>
    </location>
</feature>
<evidence type="ECO:0000256" key="2">
    <source>
        <dbReference type="SAM" id="MobiDB-lite"/>
    </source>
</evidence>
<dbReference type="EMBL" id="JAUEPR010000004">
    <property type="protein sequence ID" value="KAK0485697.1"/>
    <property type="molecule type" value="Genomic_DNA"/>
</dbReference>
<feature type="compositionally biased region" description="Polar residues" evidence="2">
    <location>
        <begin position="267"/>
        <end position="277"/>
    </location>
</feature>
<feature type="transmembrane region" description="Helical" evidence="3">
    <location>
        <begin position="925"/>
        <end position="944"/>
    </location>
</feature>
<gene>
    <name evidence="4" type="ORF">IW261DRAFT_1559146</name>
</gene>
<keyword evidence="3" id="KW-1133">Transmembrane helix</keyword>
<feature type="transmembrane region" description="Helical" evidence="3">
    <location>
        <begin position="1120"/>
        <end position="1137"/>
    </location>
</feature>
<feature type="transmembrane region" description="Helical" evidence="3">
    <location>
        <begin position="1029"/>
        <end position="1046"/>
    </location>
</feature>
<protein>
    <submittedName>
        <fullName evidence="4">Uncharacterized protein</fullName>
    </submittedName>
</protein>
<keyword evidence="5" id="KW-1185">Reference proteome</keyword>
<reference evidence="4" key="1">
    <citation type="submission" date="2023-06" db="EMBL/GenBank/DDBJ databases">
        <authorList>
            <consortium name="Lawrence Berkeley National Laboratory"/>
            <person name="Ahrendt S."/>
            <person name="Sahu N."/>
            <person name="Indic B."/>
            <person name="Wong-Bajracharya J."/>
            <person name="Merenyi Z."/>
            <person name="Ke H.-M."/>
            <person name="Monk M."/>
            <person name="Kocsube S."/>
            <person name="Drula E."/>
            <person name="Lipzen A."/>
            <person name="Balint B."/>
            <person name="Henrissat B."/>
            <person name="Andreopoulos B."/>
            <person name="Martin F.M."/>
            <person name="Harder C.B."/>
            <person name="Rigling D."/>
            <person name="Ford K.L."/>
            <person name="Foster G.D."/>
            <person name="Pangilinan J."/>
            <person name="Papanicolaou A."/>
            <person name="Barry K."/>
            <person name="LaButti K."/>
            <person name="Viragh M."/>
            <person name="Koriabine M."/>
            <person name="Yan M."/>
            <person name="Riley R."/>
            <person name="Champramary S."/>
            <person name="Plett K.L."/>
            <person name="Tsai I.J."/>
            <person name="Slot J."/>
            <person name="Sipos G."/>
            <person name="Plett J."/>
            <person name="Nagy L.G."/>
            <person name="Grigoriev I.V."/>
        </authorList>
    </citation>
    <scope>NUCLEOTIDE SEQUENCE</scope>
    <source>
        <strain evidence="4">ICMP 16352</strain>
    </source>
</reference>
<feature type="region of interest" description="Disordered" evidence="2">
    <location>
        <begin position="619"/>
        <end position="718"/>
    </location>
</feature>
<accession>A0AA39UDZ3</accession>
<keyword evidence="3" id="KW-0812">Transmembrane</keyword>
<feature type="compositionally biased region" description="Low complexity" evidence="2">
    <location>
        <begin position="497"/>
        <end position="510"/>
    </location>
</feature>
<feature type="region of interest" description="Disordered" evidence="2">
    <location>
        <begin position="1353"/>
        <end position="1393"/>
    </location>
</feature>
<feature type="region of interest" description="Disordered" evidence="2">
    <location>
        <begin position="820"/>
        <end position="839"/>
    </location>
</feature>
<feature type="region of interest" description="Disordered" evidence="2">
    <location>
        <begin position="962"/>
        <end position="981"/>
    </location>
</feature>
<keyword evidence="1" id="KW-0175">Coiled coil</keyword>
<feature type="region of interest" description="Disordered" evidence="2">
    <location>
        <begin position="847"/>
        <end position="878"/>
    </location>
</feature>
<feature type="compositionally biased region" description="Polar residues" evidence="2">
    <location>
        <begin position="469"/>
        <end position="496"/>
    </location>
</feature>
<feature type="region of interest" description="Disordered" evidence="2">
    <location>
        <begin position="242"/>
        <end position="322"/>
    </location>
</feature>
<feature type="region of interest" description="Disordered" evidence="2">
    <location>
        <begin position="389"/>
        <end position="429"/>
    </location>
</feature>
<sequence length="1621" mass="179164">MADKLAPWIHDYLTEICQRLGANYFSEKPATKPKKVQLLAFRGSKPTPSDVDDGNNIWANVSDKAFTIPVVFSSMAVRSYKQCYPFEQCEKAVLSIKSFRPLLRRAPLQGSRGLTKNAELVLQCDSFFVSDTSPMDTLGQPAELDTNPDLKDWVHGLRRGGGGGNSLLTKKTSRKQPKPRRDLLGFAPNARELHKMSESTGVDDAEVISEHEDVANVKREYDRWWYRHLRKNDQSGYLKKATVDADAPQKDSDPQPADEPQDESDSEASTTSRPLTNSWSPSPRSSRKMPSEPSQKLQVQSIVETPAPVRRPKVPFETDPGPIMTYRARKISGSLDLNGSEPGDGSSYLSMPTHSQRPKKTIAPQIVRSKLLLSGIHQVDVTTVNPEDRGHNIYLPCSPSRKPVSRKSVTQSATSSQKHSTTFISMQPHDPLSSFEDSFLPSLPQGSLRPVVQPLAVDGLRKVPPPAQPNNSPINSQSTPKILAPNSDTSSQPFSYSQLQSQSWLPSQSQGCPPTQYHHLFSQSQPQSQSQSQLYSQSPHDPQPNVGDQFTGQATEDKSQSEPSLWFPQSLSHPLSYSGVSPQAAVTSAVNLPERDAENIDDHDSLFSADEYDGDLSYTESQSSVLRENAENASLSVNPPDTQHDMDADSSSDKTSDSDSESDRQSLAKGSRIYDGSGTKDRNANSKGSLDPDDFETQTDLFGPSQKLHSQMAPRSGQKRKRYLLCVDELGELRQSISHSQTSIIHHSPSAWAAPSFMRQTVARGSADPSGSRSRYIRPDETTSQQNKTVLGAPQRGNPHKSQSTSIIGETADEISNIRKKDTVTPTQQTLSRKDADNQMEGSMAMKRTSGDNQHHRPLKRGKGNASQTISTSESGSGSAHIHAKLLGFSIALDQMSLQNIVSWDRMKDIILNTDHRRYGVPRHLLFYIVVVVAVVAHVLDIVAHVSNAFSRLRVAARGPPTTLSVQPHPESPLATTTGSTGLISKSRRKDSFFLVMSISFGSLGLMSLRNPLADAVGILWGKGDIRSMFWLIVFCIFFLILAYLTNPSETSFRTFLTEQSFRQHLSRLDDSIDDDHDSHETKCSVRRGVNSTAHTLPFDNRSPFHFANRASVSLRTPKHVFHTFGIFTIAVIVPISKSDRDPVDRRSDSMVSVISDSWYLGAFGKWWRGGVLDEWYHDVIARNDEESWSSGILGMKTSERHHEYNGALPGLPFTTKNLPPHLLSRGSPPRLRNRDKSSQRSGLLPTRSSTPPPLPKSVSLPLHATRSLQVDHGTITQHASQPLPSFSVDPVNTGAQLPSASSPLTVFDQSPHVAELLRQVAASTASILDLRNQLSDCKTSASQSHATLQRELESCRERKRQEDSMRAELKSRTKALDDSKRQAEGMRRDSEKRLKAALSARKDTEQRIGHLDSEILRLQKCLVDDEASKRIEIKVADEVVTTLNIRARELENRVTTMKERLQSLRERFQPQQLTRSLRHGFHVIGPASSSWSLRDSCDIAHSPTTSSQDDPLRDDRASGQSPQPSELIIGNPNDHVSASVPIPLRTNTYARLENDLPSLAVQTSQSAVGNFAPFADFEPHPSQSSMAISPTSSSLIPSGLMTSLALDNTDRYFAVFPVGE</sequence>
<feature type="transmembrane region" description="Helical" evidence="3">
    <location>
        <begin position="992"/>
        <end position="1009"/>
    </location>
</feature>
<evidence type="ECO:0000313" key="4">
    <source>
        <dbReference type="EMBL" id="KAK0485697.1"/>
    </source>
</evidence>
<evidence type="ECO:0000256" key="1">
    <source>
        <dbReference type="SAM" id="Coils"/>
    </source>
</evidence>
<proteinExistence type="predicted"/>
<dbReference type="Proteomes" id="UP001175227">
    <property type="component" value="Unassembled WGS sequence"/>
</dbReference>
<feature type="compositionally biased region" description="Polar residues" evidence="2">
    <location>
        <begin position="865"/>
        <end position="878"/>
    </location>
</feature>
<feature type="compositionally biased region" description="Polar residues" evidence="2">
    <location>
        <begin position="561"/>
        <end position="570"/>
    </location>
</feature>
<feature type="region of interest" description="Disordered" evidence="2">
    <location>
        <begin position="161"/>
        <end position="183"/>
    </location>
</feature>
<feature type="compositionally biased region" description="Polar residues" evidence="2">
    <location>
        <begin position="619"/>
        <end position="641"/>
    </location>
</feature>
<feature type="compositionally biased region" description="Polar residues" evidence="2">
    <location>
        <begin position="407"/>
        <end position="425"/>
    </location>
</feature>
<organism evidence="4 5">
    <name type="scientific">Armillaria novae-zelandiae</name>
    <dbReference type="NCBI Taxonomy" id="153914"/>
    <lineage>
        <taxon>Eukaryota</taxon>
        <taxon>Fungi</taxon>
        <taxon>Dikarya</taxon>
        <taxon>Basidiomycota</taxon>
        <taxon>Agaricomycotina</taxon>
        <taxon>Agaricomycetes</taxon>
        <taxon>Agaricomycetidae</taxon>
        <taxon>Agaricales</taxon>
        <taxon>Marasmiineae</taxon>
        <taxon>Physalacriaceae</taxon>
        <taxon>Armillaria</taxon>
    </lineage>
</organism>
<evidence type="ECO:0000313" key="5">
    <source>
        <dbReference type="Proteomes" id="UP001175227"/>
    </source>
</evidence>
<comment type="caution">
    <text evidence="4">The sequence shown here is derived from an EMBL/GenBank/DDBJ whole genome shotgun (WGS) entry which is preliminary data.</text>
</comment>
<name>A0AA39UDZ3_9AGAR</name>
<feature type="region of interest" description="Disordered" evidence="2">
    <location>
        <begin position="1489"/>
        <end position="1535"/>
    </location>
</feature>